<sequence length="171" mass="19638">MILDFFERLPMSSSPDSKTKLDRIDKKILRELQNDGRISFVDLAEKVGLSTSPCLERVRRLERAGFIKGYTALLCPAQMDASLLVFVEISLNYISGDIFEQFRDAVRQWPQILECHLVAGDFDYLLKIRIKNMASYRTLLGDILHTLPGIRDSRTLVAMETVYESSQLYIE</sequence>
<dbReference type="Gene3D" id="1.10.10.10">
    <property type="entry name" value="Winged helix-like DNA-binding domain superfamily/Winged helix DNA-binding domain"/>
    <property type="match status" value="1"/>
</dbReference>
<dbReference type="Pfam" id="PF13412">
    <property type="entry name" value="HTH_24"/>
    <property type="match status" value="1"/>
</dbReference>
<gene>
    <name evidence="7" type="ORF">SAMN02745130_02649</name>
</gene>
<name>A0A1T4X8G3_9GAMM</name>
<dbReference type="InterPro" id="IPR019888">
    <property type="entry name" value="Tscrpt_reg_AsnC-like"/>
</dbReference>
<evidence type="ECO:0000313" key="8">
    <source>
        <dbReference type="Proteomes" id="UP000190460"/>
    </source>
</evidence>
<dbReference type="Proteomes" id="UP000190460">
    <property type="component" value="Unassembled WGS sequence"/>
</dbReference>
<keyword evidence="3" id="KW-0010">Activator</keyword>
<dbReference type="InterPro" id="IPR036390">
    <property type="entry name" value="WH_DNA-bd_sf"/>
</dbReference>
<evidence type="ECO:0000256" key="5">
    <source>
        <dbReference type="ARBA" id="ARBA00039227"/>
    </source>
</evidence>
<dbReference type="AlphaFoldDB" id="A0A1T4X8G3"/>
<dbReference type="PANTHER" id="PTHR30154">
    <property type="entry name" value="LEUCINE-RESPONSIVE REGULATORY PROTEIN"/>
    <property type="match status" value="1"/>
</dbReference>
<evidence type="ECO:0000256" key="4">
    <source>
        <dbReference type="ARBA" id="ARBA00023163"/>
    </source>
</evidence>
<keyword evidence="2" id="KW-0238">DNA-binding</keyword>
<feature type="domain" description="HTH asnC-type" evidence="6">
    <location>
        <begin position="21"/>
        <end position="82"/>
    </location>
</feature>
<dbReference type="InterPro" id="IPR019885">
    <property type="entry name" value="Tscrpt_reg_HTH_AsnC-type_CS"/>
</dbReference>
<dbReference type="GO" id="GO:0005829">
    <property type="term" value="C:cytosol"/>
    <property type="evidence" value="ECO:0007669"/>
    <property type="project" value="TreeGrafter"/>
</dbReference>
<dbReference type="InterPro" id="IPR036388">
    <property type="entry name" value="WH-like_DNA-bd_sf"/>
</dbReference>
<dbReference type="STRING" id="92487.SAMN02745130_02649"/>
<dbReference type="InterPro" id="IPR019887">
    <property type="entry name" value="Tscrpt_reg_AsnC/Lrp_C"/>
</dbReference>
<evidence type="ECO:0000256" key="1">
    <source>
        <dbReference type="ARBA" id="ARBA00023015"/>
    </source>
</evidence>
<dbReference type="EMBL" id="FUYB01000014">
    <property type="protein sequence ID" value="SKA85892.1"/>
    <property type="molecule type" value="Genomic_DNA"/>
</dbReference>
<evidence type="ECO:0000256" key="3">
    <source>
        <dbReference type="ARBA" id="ARBA00023159"/>
    </source>
</evidence>
<keyword evidence="1" id="KW-0805">Transcription regulation</keyword>
<dbReference type="GO" id="GO:0043565">
    <property type="term" value="F:sequence-specific DNA binding"/>
    <property type="evidence" value="ECO:0007669"/>
    <property type="project" value="InterPro"/>
</dbReference>
<dbReference type="GO" id="GO:0006524">
    <property type="term" value="P:alanine catabolic process"/>
    <property type="evidence" value="ECO:0007669"/>
    <property type="project" value="TreeGrafter"/>
</dbReference>
<evidence type="ECO:0000256" key="2">
    <source>
        <dbReference type="ARBA" id="ARBA00023125"/>
    </source>
</evidence>
<dbReference type="FunFam" id="1.10.10.10:FF:000186">
    <property type="entry name" value="AsnC family transcriptional regulator"/>
    <property type="match status" value="1"/>
</dbReference>
<dbReference type="SUPFAM" id="SSF54909">
    <property type="entry name" value="Dimeric alpha+beta barrel"/>
    <property type="match status" value="1"/>
</dbReference>
<dbReference type="InterPro" id="IPR011008">
    <property type="entry name" value="Dimeric_a/b-barrel"/>
</dbReference>
<dbReference type="PROSITE" id="PS50956">
    <property type="entry name" value="HTH_ASNC_2"/>
    <property type="match status" value="1"/>
</dbReference>
<dbReference type="PANTHER" id="PTHR30154:SF0">
    <property type="entry name" value="LEUCINE-RESPONSIVE REGULATORY PROTEIN"/>
    <property type="match status" value="1"/>
</dbReference>
<organism evidence="7 8">
    <name type="scientific">Thiothrix eikelboomii</name>
    <dbReference type="NCBI Taxonomy" id="92487"/>
    <lineage>
        <taxon>Bacteria</taxon>
        <taxon>Pseudomonadati</taxon>
        <taxon>Pseudomonadota</taxon>
        <taxon>Gammaproteobacteria</taxon>
        <taxon>Thiotrichales</taxon>
        <taxon>Thiotrichaceae</taxon>
        <taxon>Thiothrix</taxon>
    </lineage>
</organism>
<protein>
    <recommendedName>
        <fullName evidence="5">Leucine-responsive regulatory protein</fullName>
    </recommendedName>
</protein>
<dbReference type="GO" id="GO:0006355">
    <property type="term" value="P:regulation of DNA-templated transcription"/>
    <property type="evidence" value="ECO:0007669"/>
    <property type="project" value="UniProtKB-ARBA"/>
</dbReference>
<dbReference type="SUPFAM" id="SSF46785">
    <property type="entry name" value="Winged helix' DNA-binding domain"/>
    <property type="match status" value="1"/>
</dbReference>
<dbReference type="SMART" id="SM00344">
    <property type="entry name" value="HTH_ASNC"/>
    <property type="match status" value="1"/>
</dbReference>
<evidence type="ECO:0000313" key="7">
    <source>
        <dbReference type="EMBL" id="SKA85892.1"/>
    </source>
</evidence>
<accession>A0A1T4X8G3</accession>
<keyword evidence="4" id="KW-0804">Transcription</keyword>
<dbReference type="Gene3D" id="3.30.70.920">
    <property type="match status" value="1"/>
</dbReference>
<dbReference type="PROSITE" id="PS00519">
    <property type="entry name" value="HTH_ASNC_1"/>
    <property type="match status" value="1"/>
</dbReference>
<keyword evidence="8" id="KW-1185">Reference proteome</keyword>
<reference evidence="7 8" key="1">
    <citation type="submission" date="2017-02" db="EMBL/GenBank/DDBJ databases">
        <authorList>
            <person name="Peterson S.W."/>
        </authorList>
    </citation>
    <scope>NUCLEOTIDE SEQUENCE [LARGE SCALE GENOMIC DNA]</scope>
    <source>
        <strain evidence="7 8">ATCC 49788</strain>
    </source>
</reference>
<dbReference type="CDD" id="cd00090">
    <property type="entry name" value="HTH_ARSR"/>
    <property type="match status" value="1"/>
</dbReference>
<dbReference type="PRINTS" id="PR00033">
    <property type="entry name" value="HTHASNC"/>
</dbReference>
<dbReference type="GO" id="GO:0043201">
    <property type="term" value="P:response to L-leucine"/>
    <property type="evidence" value="ECO:0007669"/>
    <property type="project" value="TreeGrafter"/>
</dbReference>
<proteinExistence type="predicted"/>
<evidence type="ECO:0000259" key="6">
    <source>
        <dbReference type="PROSITE" id="PS50956"/>
    </source>
</evidence>
<dbReference type="InterPro" id="IPR011991">
    <property type="entry name" value="ArsR-like_HTH"/>
</dbReference>
<dbReference type="InterPro" id="IPR000485">
    <property type="entry name" value="AsnC-type_HTH_dom"/>
</dbReference>
<dbReference type="Pfam" id="PF01037">
    <property type="entry name" value="AsnC_trans_reg"/>
    <property type="match status" value="1"/>
</dbReference>